<reference evidence="4" key="1">
    <citation type="journal article" date="2021" name="Mol. Ecol. Resour.">
        <title>Apolygus lucorum genome provides insights into omnivorousness and mesophyll feeding.</title>
        <authorList>
            <person name="Liu Y."/>
            <person name="Liu H."/>
            <person name="Wang H."/>
            <person name="Huang T."/>
            <person name="Liu B."/>
            <person name="Yang B."/>
            <person name="Yin L."/>
            <person name="Li B."/>
            <person name="Zhang Y."/>
            <person name="Zhang S."/>
            <person name="Jiang F."/>
            <person name="Zhang X."/>
            <person name="Ren Y."/>
            <person name="Wang B."/>
            <person name="Wang S."/>
            <person name="Lu Y."/>
            <person name="Wu K."/>
            <person name="Fan W."/>
            <person name="Wang G."/>
        </authorList>
    </citation>
    <scope>NUCLEOTIDE SEQUENCE</scope>
    <source>
        <strain evidence="4">12Hb</strain>
    </source>
</reference>
<keyword evidence="1" id="KW-0175">Coiled coil</keyword>
<gene>
    <name evidence="4" type="ORF">GE061_012299</name>
</gene>
<keyword evidence="5" id="KW-1185">Reference proteome</keyword>
<dbReference type="OrthoDB" id="6621537at2759"/>
<feature type="domain" description="FP protein C-terminal" evidence="3">
    <location>
        <begin position="226"/>
        <end position="276"/>
    </location>
</feature>
<evidence type="ECO:0000256" key="2">
    <source>
        <dbReference type="SAM" id="MobiDB-lite"/>
    </source>
</evidence>
<feature type="compositionally biased region" description="Polar residues" evidence="2">
    <location>
        <begin position="39"/>
        <end position="50"/>
    </location>
</feature>
<feature type="compositionally biased region" description="Basic and acidic residues" evidence="2">
    <location>
        <begin position="27"/>
        <end position="38"/>
    </location>
</feature>
<dbReference type="AlphaFoldDB" id="A0A6A4JY40"/>
<dbReference type="SUPFAM" id="SSF75704">
    <property type="entry name" value="Mitotic arrest deficient-like 1, Mad1"/>
    <property type="match status" value="1"/>
</dbReference>
<name>A0A6A4JY40_APOLU</name>
<sequence length="276" mass="31212">MNKEVREKWLCDRCIKGDPLDGSGASDGKERAENEKEVSPTSPYSIETGTTERAIHEVNSKLTILLAVAGDVKDLKETVSFMSAQFDRFVEEISGLKVTVDSLTKDNTELKGAVGELQRKVEFLEQESRNSNVEVHGVPESPNESCVDIVEEVVKQLNVECGKIGKAFRVGPPRKDRPRKILAVLSSPDGREKLVQAAKADRQLTASELFKDWPKNRIYVNDNLTNFRADLFRRTKLKAKERGIQHVWMKNFVVHVRRSEGERAMTIKSFEDIEKI</sequence>
<evidence type="ECO:0000313" key="5">
    <source>
        <dbReference type="Proteomes" id="UP000466442"/>
    </source>
</evidence>
<dbReference type="Proteomes" id="UP000466442">
    <property type="component" value="Unassembled WGS sequence"/>
</dbReference>
<protein>
    <recommendedName>
        <fullName evidence="3">FP protein C-terminal domain-containing protein</fullName>
    </recommendedName>
</protein>
<evidence type="ECO:0000256" key="1">
    <source>
        <dbReference type="SAM" id="Coils"/>
    </source>
</evidence>
<dbReference type="Gene3D" id="3.30.70.1820">
    <property type="entry name" value="L1 transposable element, RRM domain"/>
    <property type="match status" value="1"/>
</dbReference>
<comment type="caution">
    <text evidence="4">The sequence shown here is derived from an EMBL/GenBank/DDBJ whole genome shotgun (WGS) entry which is preliminary data.</text>
</comment>
<feature type="region of interest" description="Disordered" evidence="2">
    <location>
        <begin position="16"/>
        <end position="50"/>
    </location>
</feature>
<dbReference type="InterPro" id="IPR057251">
    <property type="entry name" value="FP_C"/>
</dbReference>
<proteinExistence type="predicted"/>
<feature type="coiled-coil region" evidence="1">
    <location>
        <begin position="100"/>
        <end position="134"/>
    </location>
</feature>
<organism evidence="4 5">
    <name type="scientific">Apolygus lucorum</name>
    <name type="common">Small green plant bug</name>
    <name type="synonym">Lygocoris lucorum</name>
    <dbReference type="NCBI Taxonomy" id="248454"/>
    <lineage>
        <taxon>Eukaryota</taxon>
        <taxon>Metazoa</taxon>
        <taxon>Ecdysozoa</taxon>
        <taxon>Arthropoda</taxon>
        <taxon>Hexapoda</taxon>
        <taxon>Insecta</taxon>
        <taxon>Pterygota</taxon>
        <taxon>Neoptera</taxon>
        <taxon>Paraneoptera</taxon>
        <taxon>Hemiptera</taxon>
        <taxon>Heteroptera</taxon>
        <taxon>Panheteroptera</taxon>
        <taxon>Cimicomorpha</taxon>
        <taxon>Miridae</taxon>
        <taxon>Mirini</taxon>
        <taxon>Apolygus</taxon>
    </lineage>
</organism>
<evidence type="ECO:0000259" key="3">
    <source>
        <dbReference type="Pfam" id="PF25298"/>
    </source>
</evidence>
<accession>A0A6A4JY40</accession>
<evidence type="ECO:0000313" key="4">
    <source>
        <dbReference type="EMBL" id="KAF6211784.1"/>
    </source>
</evidence>
<dbReference type="Pfam" id="PF25298">
    <property type="entry name" value="Baculo_FP_2nd"/>
    <property type="match status" value="1"/>
</dbReference>
<dbReference type="EMBL" id="WIXP02000004">
    <property type="protein sequence ID" value="KAF6211784.1"/>
    <property type="molecule type" value="Genomic_DNA"/>
</dbReference>